<evidence type="ECO:0000313" key="3">
    <source>
        <dbReference type="Proteomes" id="UP000284547"/>
    </source>
</evidence>
<dbReference type="GO" id="GO:0003677">
    <property type="term" value="F:DNA binding"/>
    <property type="evidence" value="ECO:0007669"/>
    <property type="project" value="InterPro"/>
</dbReference>
<comment type="caution">
    <text evidence="2">The sequence shown here is derived from an EMBL/GenBank/DDBJ whole genome shotgun (WGS) entry which is preliminary data.</text>
</comment>
<dbReference type="GO" id="GO:0006355">
    <property type="term" value="P:regulation of DNA-templated transcription"/>
    <property type="evidence" value="ECO:0007669"/>
    <property type="project" value="InterPro"/>
</dbReference>
<gene>
    <name evidence="2" type="ORF">D1012_14840</name>
</gene>
<feature type="domain" description="HTH luxR-type" evidence="1">
    <location>
        <begin position="293"/>
        <end position="350"/>
    </location>
</feature>
<reference evidence="2 3" key="1">
    <citation type="submission" date="2018-08" db="EMBL/GenBank/DDBJ databases">
        <title>Flavobacterium tibetense sp. nov., isolated from a wetland YonghuCo on Tibetan Plateau.</title>
        <authorList>
            <person name="Phurbu D."/>
            <person name="Lu H."/>
            <person name="Xing P."/>
        </authorList>
    </citation>
    <scope>NUCLEOTIDE SEQUENCE [LARGE SCALE GENOMIC DNA]</scope>
    <source>
        <strain evidence="2 3">DJC</strain>
    </source>
</reference>
<proteinExistence type="predicted"/>
<dbReference type="EMBL" id="QWEY01000008">
    <property type="protein sequence ID" value="RGP36464.1"/>
    <property type="molecule type" value="Genomic_DNA"/>
</dbReference>
<evidence type="ECO:0000313" key="2">
    <source>
        <dbReference type="EMBL" id="RGP36464.1"/>
    </source>
</evidence>
<dbReference type="AlphaFoldDB" id="A0A411Z089"/>
<evidence type="ECO:0000259" key="1">
    <source>
        <dbReference type="SMART" id="SM00421"/>
    </source>
</evidence>
<dbReference type="Proteomes" id="UP000284547">
    <property type="component" value="Unassembled WGS sequence"/>
</dbReference>
<name>A0A411Z089_9RHOB</name>
<sequence>MIQDLTDRIYEAAFQPECWPQTLNDLATASGSLGGVLQVVRRGGVPRWIASPAVQTAFTAYAQAADFTSTHERAAHWVNRGQTFLRDIDVYDPAGLDADPSRKMLIGLGLGYQIGAILALPTGDTACFTFERPLCDGPHSPGARDILNGHLSHLARAGMMAARLGLEVARARVEAMTQIGLPAAVLRADGQIVAMNDTLRAMDDLILAVPQGKLALVAPRQNQRLSEALARVQTEAAASIPLRNGSDLRPVVVHLLPLRRTARALFPDGEVMLVVTPLAVSRMVPSVEALCGLFDLSPSEARLAAALSAGRTLAEAAAEVGITVKTARTYLERVFQKTVTHQQSELVALLKSAPWLPSPDTPANAPGI</sequence>
<dbReference type="InterPro" id="IPR036388">
    <property type="entry name" value="WH-like_DNA-bd_sf"/>
</dbReference>
<dbReference type="InterPro" id="IPR000792">
    <property type="entry name" value="Tscrpt_reg_LuxR_C"/>
</dbReference>
<keyword evidence="3" id="KW-1185">Reference proteome</keyword>
<accession>A0A411Z089</accession>
<organism evidence="2 3">
    <name type="scientific">Pseudotabrizicola alkalilacus</name>
    <dbReference type="NCBI Taxonomy" id="2305252"/>
    <lineage>
        <taxon>Bacteria</taxon>
        <taxon>Pseudomonadati</taxon>
        <taxon>Pseudomonadota</taxon>
        <taxon>Alphaproteobacteria</taxon>
        <taxon>Rhodobacterales</taxon>
        <taxon>Paracoccaceae</taxon>
        <taxon>Pseudotabrizicola</taxon>
    </lineage>
</organism>
<dbReference type="InterPro" id="IPR016032">
    <property type="entry name" value="Sig_transdc_resp-reg_C-effctor"/>
</dbReference>
<dbReference type="SUPFAM" id="SSF46894">
    <property type="entry name" value="C-terminal effector domain of the bipartite response regulators"/>
    <property type="match status" value="1"/>
</dbReference>
<protein>
    <submittedName>
        <fullName evidence="2">Helix-turn-helix transcriptional regulator</fullName>
    </submittedName>
</protein>
<dbReference type="SMART" id="SM00421">
    <property type="entry name" value="HTH_LUXR"/>
    <property type="match status" value="1"/>
</dbReference>
<dbReference type="Gene3D" id="1.10.10.10">
    <property type="entry name" value="Winged helix-like DNA-binding domain superfamily/Winged helix DNA-binding domain"/>
    <property type="match status" value="1"/>
</dbReference>